<organism evidence="1 2">
    <name type="scientific">Trifolium pratense</name>
    <name type="common">Red clover</name>
    <dbReference type="NCBI Taxonomy" id="57577"/>
    <lineage>
        <taxon>Eukaryota</taxon>
        <taxon>Viridiplantae</taxon>
        <taxon>Streptophyta</taxon>
        <taxon>Embryophyta</taxon>
        <taxon>Tracheophyta</taxon>
        <taxon>Spermatophyta</taxon>
        <taxon>Magnoliopsida</taxon>
        <taxon>eudicotyledons</taxon>
        <taxon>Gunneridae</taxon>
        <taxon>Pentapetalae</taxon>
        <taxon>rosids</taxon>
        <taxon>fabids</taxon>
        <taxon>Fabales</taxon>
        <taxon>Fabaceae</taxon>
        <taxon>Papilionoideae</taxon>
        <taxon>50 kb inversion clade</taxon>
        <taxon>NPAAA clade</taxon>
        <taxon>Hologalegina</taxon>
        <taxon>IRL clade</taxon>
        <taxon>Trifolieae</taxon>
        <taxon>Trifolium</taxon>
    </lineage>
</organism>
<comment type="caution">
    <text evidence="1">The sequence shown here is derived from an EMBL/GenBank/DDBJ whole genome shotgun (WGS) entry which is preliminary data.</text>
</comment>
<accession>A0A2K3KC75</accession>
<dbReference type="AlphaFoldDB" id="A0A2K3KC75"/>
<name>A0A2K3KC75_TRIPR</name>
<reference evidence="1 2" key="1">
    <citation type="journal article" date="2014" name="Am. J. Bot.">
        <title>Genome assembly and annotation for red clover (Trifolium pratense; Fabaceae).</title>
        <authorList>
            <person name="Istvanek J."/>
            <person name="Jaros M."/>
            <person name="Krenek A."/>
            <person name="Repkova J."/>
        </authorList>
    </citation>
    <scope>NUCLEOTIDE SEQUENCE [LARGE SCALE GENOMIC DNA]</scope>
    <source>
        <strain evidence="2">cv. Tatra</strain>
        <tissue evidence="1">Young leaves</tissue>
    </source>
</reference>
<dbReference type="Proteomes" id="UP000236291">
    <property type="component" value="Unassembled WGS sequence"/>
</dbReference>
<feature type="non-terminal residue" evidence="1">
    <location>
        <position position="61"/>
    </location>
</feature>
<sequence length="61" mass="6769">MSYPVKMAPQGNNGDNIISKIIDTVWEYTPFTGSSNETVDERIKTRKACFGTSPITNFPAK</sequence>
<evidence type="ECO:0000313" key="2">
    <source>
        <dbReference type="Proteomes" id="UP000236291"/>
    </source>
</evidence>
<evidence type="ECO:0000313" key="1">
    <source>
        <dbReference type="EMBL" id="PNX63859.1"/>
    </source>
</evidence>
<reference evidence="1 2" key="2">
    <citation type="journal article" date="2017" name="Front. Plant Sci.">
        <title>Gene Classification and Mining of Molecular Markers Useful in Red Clover (Trifolium pratense) Breeding.</title>
        <authorList>
            <person name="Istvanek J."/>
            <person name="Dluhosova J."/>
            <person name="Dluhos P."/>
            <person name="Patkova L."/>
            <person name="Nedelnik J."/>
            <person name="Repkova J."/>
        </authorList>
    </citation>
    <scope>NUCLEOTIDE SEQUENCE [LARGE SCALE GENOMIC DNA]</scope>
    <source>
        <strain evidence="2">cv. Tatra</strain>
        <tissue evidence="1">Young leaves</tissue>
    </source>
</reference>
<protein>
    <submittedName>
        <fullName evidence="1">Uncharacterized protein</fullName>
    </submittedName>
</protein>
<dbReference type="EMBL" id="ASHM01091560">
    <property type="protein sequence ID" value="PNX63859.1"/>
    <property type="molecule type" value="Genomic_DNA"/>
</dbReference>
<gene>
    <name evidence="1" type="ORF">L195_g053724</name>
</gene>
<proteinExistence type="predicted"/>